<dbReference type="Proteomes" id="UP000499080">
    <property type="component" value="Unassembled WGS sequence"/>
</dbReference>
<sequence length="116" mass="13510">MNQLTTNFRFCVNKSAVFQLDFHKHKEIDLQYPDFVADGYVHGILKKIQGVFAFLLKLDQWNREKSKSRKRSFKEREIHFHSQNPQGLRTTLRILRPSYSPNPLGEPLHASGVIGT</sequence>
<organism evidence="1 2">
    <name type="scientific">Araneus ventricosus</name>
    <name type="common">Orbweaver spider</name>
    <name type="synonym">Epeira ventricosa</name>
    <dbReference type="NCBI Taxonomy" id="182803"/>
    <lineage>
        <taxon>Eukaryota</taxon>
        <taxon>Metazoa</taxon>
        <taxon>Ecdysozoa</taxon>
        <taxon>Arthropoda</taxon>
        <taxon>Chelicerata</taxon>
        <taxon>Arachnida</taxon>
        <taxon>Araneae</taxon>
        <taxon>Araneomorphae</taxon>
        <taxon>Entelegynae</taxon>
        <taxon>Araneoidea</taxon>
        <taxon>Araneidae</taxon>
        <taxon>Araneus</taxon>
    </lineage>
</organism>
<comment type="caution">
    <text evidence="1">The sequence shown here is derived from an EMBL/GenBank/DDBJ whole genome shotgun (WGS) entry which is preliminary data.</text>
</comment>
<keyword evidence="2" id="KW-1185">Reference proteome</keyword>
<dbReference type="EMBL" id="BGPR01001712">
    <property type="protein sequence ID" value="GBM60031.1"/>
    <property type="molecule type" value="Genomic_DNA"/>
</dbReference>
<dbReference type="AlphaFoldDB" id="A0A4Y2H4I4"/>
<reference evidence="1 2" key="1">
    <citation type="journal article" date="2019" name="Sci. Rep.">
        <title>Orb-weaving spider Araneus ventricosus genome elucidates the spidroin gene catalogue.</title>
        <authorList>
            <person name="Kono N."/>
            <person name="Nakamura H."/>
            <person name="Ohtoshi R."/>
            <person name="Moran D.A.P."/>
            <person name="Shinohara A."/>
            <person name="Yoshida Y."/>
            <person name="Fujiwara M."/>
            <person name="Mori M."/>
            <person name="Tomita M."/>
            <person name="Arakawa K."/>
        </authorList>
    </citation>
    <scope>NUCLEOTIDE SEQUENCE [LARGE SCALE GENOMIC DNA]</scope>
</reference>
<evidence type="ECO:0000313" key="1">
    <source>
        <dbReference type="EMBL" id="GBM60031.1"/>
    </source>
</evidence>
<gene>
    <name evidence="1" type="ORF">AVEN_147594_1</name>
</gene>
<proteinExistence type="predicted"/>
<name>A0A4Y2H4I4_ARAVE</name>
<accession>A0A4Y2H4I4</accession>
<protein>
    <submittedName>
        <fullName evidence="1">Uncharacterized protein</fullName>
    </submittedName>
</protein>
<evidence type="ECO:0000313" key="2">
    <source>
        <dbReference type="Proteomes" id="UP000499080"/>
    </source>
</evidence>